<dbReference type="RefSeq" id="WP_146261759.1">
    <property type="nucleotide sequence ID" value="NZ_SELG01000031.1"/>
</dbReference>
<dbReference type="AlphaFoldDB" id="A0A563DFT9"/>
<name>A0A563DFT9_9FLAO</name>
<evidence type="ECO:0000313" key="3">
    <source>
        <dbReference type="Proteomes" id="UP000319499"/>
    </source>
</evidence>
<evidence type="ECO:0008006" key="4">
    <source>
        <dbReference type="Google" id="ProtNLM"/>
    </source>
</evidence>
<dbReference type="OrthoDB" id="1215330at2"/>
<evidence type="ECO:0000313" key="2">
    <source>
        <dbReference type="EMBL" id="TWP29126.1"/>
    </source>
</evidence>
<dbReference type="NCBIfam" id="NF040941">
    <property type="entry name" value="GGGWT_bact"/>
    <property type="match status" value="1"/>
</dbReference>
<proteinExistence type="predicted"/>
<dbReference type="InterPro" id="IPR036056">
    <property type="entry name" value="Fibrinogen-like_C"/>
</dbReference>
<dbReference type="GO" id="GO:0070492">
    <property type="term" value="F:oligosaccharide binding"/>
    <property type="evidence" value="ECO:0007669"/>
    <property type="project" value="TreeGrafter"/>
</dbReference>
<organism evidence="2 3">
    <name type="scientific">Apibacter muscae</name>
    <dbReference type="NCBI Taxonomy" id="2509004"/>
    <lineage>
        <taxon>Bacteria</taxon>
        <taxon>Pseudomonadati</taxon>
        <taxon>Bacteroidota</taxon>
        <taxon>Flavobacteriia</taxon>
        <taxon>Flavobacteriales</taxon>
        <taxon>Weeksellaceae</taxon>
        <taxon>Apibacter</taxon>
    </lineage>
</organism>
<dbReference type="SUPFAM" id="SSF56496">
    <property type="entry name" value="Fibrinogen C-terminal domain-like"/>
    <property type="match status" value="1"/>
</dbReference>
<accession>A0A563DFT9</accession>
<dbReference type="EMBL" id="SELH01000016">
    <property type="protein sequence ID" value="TWP29126.1"/>
    <property type="molecule type" value="Genomic_DNA"/>
</dbReference>
<dbReference type="GO" id="GO:0005615">
    <property type="term" value="C:extracellular space"/>
    <property type="evidence" value="ECO:0007669"/>
    <property type="project" value="TreeGrafter"/>
</dbReference>
<dbReference type="Proteomes" id="UP000319499">
    <property type="component" value="Unassembled WGS sequence"/>
</dbReference>
<keyword evidence="1" id="KW-1015">Disulfide bond</keyword>
<dbReference type="PANTHER" id="PTHR16146">
    <property type="entry name" value="INTELECTIN"/>
    <property type="match status" value="1"/>
</dbReference>
<dbReference type="PANTHER" id="PTHR16146:SF46">
    <property type="entry name" value="INTELECTIN-1A-RELATED"/>
    <property type="match status" value="1"/>
</dbReference>
<reference evidence="2 3" key="1">
    <citation type="submission" date="2019-02" db="EMBL/GenBank/DDBJ databases">
        <title>Apibacter muscae sp. nov.: a novel member of the house fly microbiota.</title>
        <authorList>
            <person name="Park R."/>
        </authorList>
    </citation>
    <scope>NUCLEOTIDE SEQUENCE [LARGE SCALE GENOMIC DNA]</scope>
    <source>
        <strain evidence="2 3">AL1</strain>
    </source>
</reference>
<evidence type="ECO:0000256" key="1">
    <source>
        <dbReference type="ARBA" id="ARBA00023157"/>
    </source>
</evidence>
<sequence length="706" mass="76030">MRSILLALSITFLTYIQGWGQIGINTDVPNATLDIVNGNEAVPPGVIAPRISSEDLYSIAHTYTKEQNGAIVYITTPYSGSDESFKLVDSPGYYYYNFSKSMWIPFGGDTEPWNNIETATTATSNSQNIYQLGSVAVGNSSIDKNAQLDISSSSKGVLIPRLTISERNAIKEPSNGLLIFNNTTNCLNYFVTEISKWLSLCGDLGPANLSLLSCDAPTGPQGKYKAGTNITGNTTNTYTVVVKVDEPGSYSILVNTTNGYSFSNSGTFTQTGEFTIVCTGQGTPLKEGQDIPTIMINGAPSIINCKLPPISVDPASAKVTISECESLKATGNYFSEETLSSSTNFIDIPVTVIGEGAFIMETNSVNGFVFSSNSIIVSPATKSIRLYATGVPTNTGNYTFSINGYTCTFNILVTTNLGTFKKPADRCSSILEKDPSSVDGYYYIKGGTNSYKTYCDMTGGGWTLVKSYSEKAVLNSGTKWTANAGFNINDPTNVITTETGVVDLTAFRLPLSVVQSISSENKYKFLIKQDINAAPSKDLWAVDNYLITNIISGGNPTTGDYTSPGFTSEGKLFSYSLTKPTAGNRIHIYNGKSYTNANGFWNQGFFAGFYGANGGASSSTSESLAFTTPDGSVDYVFPYYINDLWTLYTPENQLNHHIGKCRVANNSTSAEGPDYGGLANCSGNLNYRTPHTFNNGEGRIIQSYIK</sequence>
<dbReference type="Gene3D" id="2.60.120.1000">
    <property type="match status" value="1"/>
</dbReference>
<keyword evidence="3" id="KW-1185">Reference proteome</keyword>
<comment type="caution">
    <text evidence="2">The sequence shown here is derived from an EMBL/GenBank/DDBJ whole genome shotgun (WGS) entry which is preliminary data.</text>
</comment>
<gene>
    <name evidence="2" type="ORF">ETU09_04605</name>
</gene>
<protein>
    <recommendedName>
        <fullName evidence="4">Fibrinogen C-terminal domain-containing protein</fullName>
    </recommendedName>
</protein>